<sequence length="47" mass="5449">MTSIKIRLNQLMRKVNSDNITLVIKQSDVSAQNSNGRWFKCFSNKSF</sequence>
<evidence type="ECO:0000313" key="1">
    <source>
        <dbReference type="EMBL" id="SVA04676.1"/>
    </source>
</evidence>
<dbReference type="AlphaFoldDB" id="A0A381SL06"/>
<protein>
    <submittedName>
        <fullName evidence="1">Uncharacterized protein</fullName>
    </submittedName>
</protein>
<dbReference type="EMBL" id="UINC01003252">
    <property type="protein sequence ID" value="SVA04676.1"/>
    <property type="molecule type" value="Genomic_DNA"/>
</dbReference>
<organism evidence="1">
    <name type="scientific">marine metagenome</name>
    <dbReference type="NCBI Taxonomy" id="408172"/>
    <lineage>
        <taxon>unclassified sequences</taxon>
        <taxon>metagenomes</taxon>
        <taxon>ecological metagenomes</taxon>
    </lineage>
</organism>
<proteinExistence type="predicted"/>
<name>A0A381SL06_9ZZZZ</name>
<reference evidence="1" key="1">
    <citation type="submission" date="2018-05" db="EMBL/GenBank/DDBJ databases">
        <authorList>
            <person name="Lanie J.A."/>
            <person name="Ng W.-L."/>
            <person name="Kazmierczak K.M."/>
            <person name="Andrzejewski T.M."/>
            <person name="Davidsen T.M."/>
            <person name="Wayne K.J."/>
            <person name="Tettelin H."/>
            <person name="Glass J.I."/>
            <person name="Rusch D."/>
            <person name="Podicherti R."/>
            <person name="Tsui H.-C.T."/>
            <person name="Winkler M.E."/>
        </authorList>
    </citation>
    <scope>NUCLEOTIDE SEQUENCE</scope>
</reference>
<gene>
    <name evidence="1" type="ORF">METZ01_LOCUS57530</name>
</gene>
<accession>A0A381SL06</accession>